<organism evidence="7 8">
    <name type="scientific">Staphylococcus argenteus</name>
    <dbReference type="NCBI Taxonomy" id="985002"/>
    <lineage>
        <taxon>Bacteria</taxon>
        <taxon>Bacillati</taxon>
        <taxon>Bacillota</taxon>
        <taxon>Bacilli</taxon>
        <taxon>Bacillales</taxon>
        <taxon>Staphylococcaceae</taxon>
        <taxon>Staphylococcus</taxon>
    </lineage>
</organism>
<dbReference type="PROSITE" id="PS01213">
    <property type="entry name" value="GLOBIN_FAM_2"/>
    <property type="match status" value="1"/>
</dbReference>
<evidence type="ECO:0000256" key="1">
    <source>
        <dbReference type="ARBA" id="ARBA00001971"/>
    </source>
</evidence>
<comment type="cofactor">
    <cofactor evidence="1">
        <name>heme</name>
        <dbReference type="ChEBI" id="CHEBI:30413"/>
    </cofactor>
</comment>
<protein>
    <submittedName>
        <fullName evidence="7">Putative thiol management oxidoreductase component</fullName>
    </submittedName>
</protein>
<dbReference type="InterPro" id="IPR009050">
    <property type="entry name" value="Globin-like_sf"/>
</dbReference>
<evidence type="ECO:0000256" key="5">
    <source>
        <dbReference type="ARBA" id="ARBA00023004"/>
    </source>
</evidence>
<dbReference type="EMBL" id="CVOU01000018">
    <property type="protein sequence ID" value="CRI25558.1"/>
    <property type="molecule type" value="Genomic_DNA"/>
</dbReference>
<evidence type="ECO:0000313" key="8">
    <source>
        <dbReference type="Proteomes" id="UP000236509"/>
    </source>
</evidence>
<dbReference type="GO" id="GO:0019825">
    <property type="term" value="F:oxygen binding"/>
    <property type="evidence" value="ECO:0007669"/>
    <property type="project" value="InterPro"/>
</dbReference>
<keyword evidence="2" id="KW-0813">Transport</keyword>
<gene>
    <name evidence="7" type="primary">yjbI</name>
    <name evidence="7" type="ORF">BN1326_60115</name>
</gene>
<keyword evidence="4" id="KW-0479">Metal-binding</keyword>
<dbReference type="GO" id="GO:0005344">
    <property type="term" value="F:oxygen carrier activity"/>
    <property type="evidence" value="ECO:0007669"/>
    <property type="project" value="InterPro"/>
</dbReference>
<proteinExistence type="inferred from homology"/>
<evidence type="ECO:0000256" key="4">
    <source>
        <dbReference type="ARBA" id="ARBA00022723"/>
    </source>
</evidence>
<dbReference type="InterPro" id="IPR019795">
    <property type="entry name" value="Globin_bac-like_CS"/>
</dbReference>
<reference evidence="7 8" key="1">
    <citation type="submission" date="2015-04" db="EMBL/GenBank/DDBJ databases">
        <authorList>
            <person name="Cao L."/>
            <person name="Gao C.H."/>
        </authorList>
    </citation>
    <scope>NUCLEOTIDE SEQUENCE [LARGE SCALE GENOMIC DNA]</scope>
    <source>
        <strain evidence="7 8">SH3</strain>
    </source>
</reference>
<dbReference type="Gene3D" id="1.10.490.10">
    <property type="entry name" value="Globins"/>
    <property type="match status" value="1"/>
</dbReference>
<keyword evidence="5" id="KW-0408">Iron</keyword>
<dbReference type="PANTHER" id="PTHR47366">
    <property type="entry name" value="TWO-ON-TWO HEMOGLOBIN-3"/>
    <property type="match status" value="1"/>
</dbReference>
<dbReference type="InterPro" id="IPR001486">
    <property type="entry name" value="Hemoglobin_trunc"/>
</dbReference>
<evidence type="ECO:0000313" key="7">
    <source>
        <dbReference type="EMBL" id="CRI25558.1"/>
    </source>
</evidence>
<dbReference type="Pfam" id="PF01152">
    <property type="entry name" value="Bac_globin"/>
    <property type="match status" value="1"/>
</dbReference>
<keyword evidence="8" id="KW-1185">Reference proteome</keyword>
<dbReference type="SMR" id="A0A7U7JTP2"/>
<comment type="similarity">
    <text evidence="6">Belongs to the truncated hemoglobin family. Group II subfamily.</text>
</comment>
<evidence type="ECO:0000256" key="3">
    <source>
        <dbReference type="ARBA" id="ARBA00022617"/>
    </source>
</evidence>
<comment type="caution">
    <text evidence="7">The sequence shown here is derived from an EMBL/GenBank/DDBJ whole genome shotgun (WGS) entry which is preliminary data.</text>
</comment>
<accession>A0A7U7JTP2</accession>
<name>A0A7U7JTP2_9STAP</name>
<dbReference type="GO" id="GO:0046872">
    <property type="term" value="F:metal ion binding"/>
    <property type="evidence" value="ECO:0007669"/>
    <property type="project" value="UniProtKB-KW"/>
</dbReference>
<evidence type="ECO:0000256" key="2">
    <source>
        <dbReference type="ARBA" id="ARBA00022448"/>
    </source>
</evidence>
<dbReference type="GO" id="GO:0020037">
    <property type="term" value="F:heme binding"/>
    <property type="evidence" value="ECO:0007669"/>
    <property type="project" value="InterPro"/>
</dbReference>
<keyword evidence="3" id="KW-0349">Heme</keyword>
<dbReference type="InterPro" id="IPR044203">
    <property type="entry name" value="GlbO/GLB3-like"/>
</dbReference>
<dbReference type="PANTHER" id="PTHR47366:SF1">
    <property type="entry name" value="TWO-ON-TWO HEMOGLOBIN-3"/>
    <property type="match status" value="1"/>
</dbReference>
<dbReference type="AlphaFoldDB" id="A0A7U7JTP2"/>
<sequence length="125" mass="14752">MGDEMTTTPYDIIGKDALYDMIDYFYTLVEKDDRLNHLFPGDFEETSRKQKQFLTQFLGGPDLYTSEHGHPMLRKRHMEFTITEFEKDAWLENMHIAINRAAFPHGVGDYLYERLRLTANHMVNS</sequence>
<dbReference type="SUPFAM" id="SSF46458">
    <property type="entry name" value="Globin-like"/>
    <property type="match status" value="1"/>
</dbReference>
<evidence type="ECO:0000256" key="6">
    <source>
        <dbReference type="ARBA" id="ARBA00034496"/>
    </source>
</evidence>
<dbReference type="InterPro" id="IPR012292">
    <property type="entry name" value="Globin/Proto"/>
</dbReference>
<dbReference type="Proteomes" id="UP000236509">
    <property type="component" value="Unassembled WGS sequence"/>
</dbReference>